<comment type="caution">
    <text evidence="3">The sequence shown here is derived from an EMBL/GenBank/DDBJ whole genome shotgun (WGS) entry which is preliminary data.</text>
</comment>
<feature type="region of interest" description="Disordered" evidence="2">
    <location>
        <begin position="207"/>
        <end position="257"/>
    </location>
</feature>
<proteinExistence type="predicted"/>
<accession>A0A068SE20</accession>
<feature type="compositionally biased region" description="Low complexity" evidence="2">
    <location>
        <begin position="235"/>
        <end position="248"/>
    </location>
</feature>
<evidence type="ECO:0000313" key="3">
    <source>
        <dbReference type="EMBL" id="CDH60067.1"/>
    </source>
</evidence>
<dbReference type="Proteomes" id="UP000027586">
    <property type="component" value="Unassembled WGS sequence"/>
</dbReference>
<sequence>MLDEDTFTKLWKLTNDWAAQQKTNHELASGLNKQLAEQKQQQQTAESKQELLQTSASSLLLSSDAKDLDQATAELLANYKELSERHNAVMERNQALHHECNDLQDIVKSYEENIKVITDKLRSHTVSAAEGHVQLRREYEALLDAEKGTTAELLLENMTLRHQLHHLAAKIRKAYADQEDMDHTSTTKLAELEAENRALREMLQLTPSSSMPAPPDTIQPIHNQTSAQQLRPTMNSNSSSSSSSSSSSGVVEEYFEE</sequence>
<gene>
    <name evidence="3" type="ORF">LCOR_10863.1</name>
</gene>
<evidence type="ECO:0000256" key="2">
    <source>
        <dbReference type="SAM" id="MobiDB-lite"/>
    </source>
</evidence>
<feature type="coiled-coil region" evidence="1">
    <location>
        <begin position="28"/>
        <end position="120"/>
    </location>
</feature>
<keyword evidence="4" id="KW-1185">Reference proteome</keyword>
<dbReference type="PANTHER" id="PTHR39472">
    <property type="entry name" value="EXPRESSED PROTEIN"/>
    <property type="match status" value="1"/>
</dbReference>
<dbReference type="EMBL" id="CBTN010000082">
    <property type="protein sequence ID" value="CDH60067.1"/>
    <property type="molecule type" value="Genomic_DNA"/>
</dbReference>
<keyword evidence="1" id="KW-0175">Coiled coil</keyword>
<evidence type="ECO:0000256" key="1">
    <source>
        <dbReference type="SAM" id="Coils"/>
    </source>
</evidence>
<name>A0A068SE20_9FUNG</name>
<dbReference type="AlphaFoldDB" id="A0A068SE20"/>
<dbReference type="OrthoDB" id="21214at2759"/>
<dbReference type="PANTHER" id="PTHR39472:SF1">
    <property type="entry name" value="EXPRESSED PROTEIN"/>
    <property type="match status" value="1"/>
</dbReference>
<protein>
    <submittedName>
        <fullName evidence="3">Uncharacterized protein</fullName>
    </submittedName>
</protein>
<reference evidence="3" key="1">
    <citation type="submission" date="2013-08" db="EMBL/GenBank/DDBJ databases">
        <title>Gene expansion shapes genome architecture in the human pathogen Lichtheimia corymbifera: an evolutionary genomics analysis in the ancient terrestrial Mucorales (Mucoromycotina).</title>
        <authorList>
            <person name="Schwartze V.U."/>
            <person name="Winter S."/>
            <person name="Shelest E."/>
            <person name="Marcet-Houben M."/>
            <person name="Horn F."/>
            <person name="Wehner S."/>
            <person name="Hoffmann K."/>
            <person name="Riege K."/>
            <person name="Sammeth M."/>
            <person name="Nowrousian M."/>
            <person name="Valiante V."/>
            <person name="Linde J."/>
            <person name="Jacobsen I.D."/>
            <person name="Marz M."/>
            <person name="Brakhage A.A."/>
            <person name="Gabaldon T."/>
            <person name="Bocker S."/>
            <person name="Voigt K."/>
        </authorList>
    </citation>
    <scope>NUCLEOTIDE SEQUENCE [LARGE SCALE GENOMIC DNA]</scope>
    <source>
        <strain evidence="3">FSU 9682</strain>
    </source>
</reference>
<dbReference type="VEuPathDB" id="FungiDB:LCOR_10863.1"/>
<feature type="compositionally biased region" description="Polar residues" evidence="2">
    <location>
        <begin position="220"/>
        <end position="234"/>
    </location>
</feature>
<evidence type="ECO:0000313" key="4">
    <source>
        <dbReference type="Proteomes" id="UP000027586"/>
    </source>
</evidence>
<organism evidence="3 4">
    <name type="scientific">Lichtheimia corymbifera JMRC:FSU:9682</name>
    <dbReference type="NCBI Taxonomy" id="1263082"/>
    <lineage>
        <taxon>Eukaryota</taxon>
        <taxon>Fungi</taxon>
        <taxon>Fungi incertae sedis</taxon>
        <taxon>Mucoromycota</taxon>
        <taxon>Mucoromycotina</taxon>
        <taxon>Mucoromycetes</taxon>
        <taxon>Mucorales</taxon>
        <taxon>Lichtheimiaceae</taxon>
        <taxon>Lichtheimia</taxon>
    </lineage>
</organism>